<gene>
    <name evidence="1" type="ORF">Vadar_006201</name>
</gene>
<reference evidence="1 2" key="1">
    <citation type="journal article" date="2021" name="Hortic Res">
        <title>High-quality reference genome and annotation aids understanding of berry development for evergreen blueberry (Vaccinium darrowii).</title>
        <authorList>
            <person name="Yu J."/>
            <person name="Hulse-Kemp A.M."/>
            <person name="Babiker E."/>
            <person name="Staton M."/>
        </authorList>
    </citation>
    <scope>NUCLEOTIDE SEQUENCE [LARGE SCALE GENOMIC DNA]</scope>
    <source>
        <strain evidence="2">cv. NJ 8807/NJ 8810</strain>
        <tissue evidence="1">Young leaf</tissue>
    </source>
</reference>
<dbReference type="EMBL" id="CM037162">
    <property type="protein sequence ID" value="KAH7862533.1"/>
    <property type="molecule type" value="Genomic_DNA"/>
</dbReference>
<evidence type="ECO:0000313" key="1">
    <source>
        <dbReference type="EMBL" id="KAH7862533.1"/>
    </source>
</evidence>
<keyword evidence="2" id="KW-1185">Reference proteome</keyword>
<organism evidence="1 2">
    <name type="scientific">Vaccinium darrowii</name>
    <dbReference type="NCBI Taxonomy" id="229202"/>
    <lineage>
        <taxon>Eukaryota</taxon>
        <taxon>Viridiplantae</taxon>
        <taxon>Streptophyta</taxon>
        <taxon>Embryophyta</taxon>
        <taxon>Tracheophyta</taxon>
        <taxon>Spermatophyta</taxon>
        <taxon>Magnoliopsida</taxon>
        <taxon>eudicotyledons</taxon>
        <taxon>Gunneridae</taxon>
        <taxon>Pentapetalae</taxon>
        <taxon>asterids</taxon>
        <taxon>Ericales</taxon>
        <taxon>Ericaceae</taxon>
        <taxon>Vaccinioideae</taxon>
        <taxon>Vaccinieae</taxon>
        <taxon>Vaccinium</taxon>
    </lineage>
</organism>
<dbReference type="Proteomes" id="UP000828048">
    <property type="component" value="Chromosome 12"/>
</dbReference>
<evidence type="ECO:0000313" key="2">
    <source>
        <dbReference type="Proteomes" id="UP000828048"/>
    </source>
</evidence>
<protein>
    <submittedName>
        <fullName evidence="1">Uncharacterized protein</fullName>
    </submittedName>
</protein>
<comment type="caution">
    <text evidence="1">The sequence shown here is derived from an EMBL/GenBank/DDBJ whole genome shotgun (WGS) entry which is preliminary data.</text>
</comment>
<sequence length="99" mass="11173">MAKRREFARKPVSKKGRMRDKNPVLVKVAYEGTKRSFEMPRTSELGELQSLVRSSLKLEDGTYDIQYFDGAEYISVARDANLHCCFANAPRSPVATPSC</sequence>
<proteinExistence type="predicted"/>
<accession>A0ACB7ZAT0</accession>
<name>A0ACB7ZAT0_9ERIC</name>